<dbReference type="Pfam" id="PF18709">
    <property type="entry name" value="DLP_helical"/>
    <property type="match status" value="1"/>
</dbReference>
<proteinExistence type="predicted"/>
<dbReference type="GO" id="GO:0005737">
    <property type="term" value="C:cytoplasm"/>
    <property type="evidence" value="ECO:0007669"/>
    <property type="project" value="TreeGrafter"/>
</dbReference>
<keyword evidence="1" id="KW-0175">Coiled coil</keyword>
<dbReference type="AlphaFoldDB" id="K9Z5D7"/>
<dbReference type="GO" id="GO:0002098">
    <property type="term" value="P:tRNA wobble uridine modification"/>
    <property type="evidence" value="ECO:0007669"/>
    <property type="project" value="TreeGrafter"/>
</dbReference>
<name>K9Z5D7_CYAAP</name>
<dbReference type="Gene3D" id="3.40.50.300">
    <property type="entry name" value="P-loop containing nucleotide triphosphate hydrolases"/>
    <property type="match status" value="1"/>
</dbReference>
<evidence type="ECO:0000313" key="5">
    <source>
        <dbReference type="Proteomes" id="UP000010480"/>
    </source>
</evidence>
<gene>
    <name evidence="4" type="ordered locus">Cyan10605_1856</name>
</gene>
<feature type="domain" description="Dynamin-like helical" evidence="3">
    <location>
        <begin position="248"/>
        <end position="521"/>
    </location>
</feature>
<dbReference type="PANTHER" id="PTHR42714:SF2">
    <property type="entry name" value="TRNA MODIFICATION GTPASE GTPBP3, MITOCHONDRIAL"/>
    <property type="match status" value="1"/>
</dbReference>
<dbReference type="KEGG" id="can:Cyan10605_1856"/>
<dbReference type="HOGENOM" id="CLU_466061_0_0_3"/>
<dbReference type="InterPro" id="IPR006073">
    <property type="entry name" value="GTP-bd"/>
</dbReference>
<feature type="domain" description="G" evidence="2">
    <location>
        <begin position="54"/>
        <end position="161"/>
    </location>
</feature>
<dbReference type="RefSeq" id="WP_015219684.1">
    <property type="nucleotide sequence ID" value="NC_019776.1"/>
</dbReference>
<dbReference type="GO" id="GO:0005525">
    <property type="term" value="F:GTP binding"/>
    <property type="evidence" value="ECO:0007669"/>
    <property type="project" value="InterPro"/>
</dbReference>
<evidence type="ECO:0000256" key="1">
    <source>
        <dbReference type="SAM" id="Coils"/>
    </source>
</evidence>
<dbReference type="Proteomes" id="UP000010480">
    <property type="component" value="Chromosome"/>
</dbReference>
<dbReference type="SUPFAM" id="SSF52540">
    <property type="entry name" value="P-loop containing nucleoside triphosphate hydrolases"/>
    <property type="match status" value="1"/>
</dbReference>
<dbReference type="eggNOG" id="COG0699">
    <property type="taxonomic scope" value="Bacteria"/>
</dbReference>
<accession>K9Z5D7</accession>
<evidence type="ECO:0000313" key="4">
    <source>
        <dbReference type="EMBL" id="AFZ53957.1"/>
    </source>
</evidence>
<sequence>MFNFSFTCESNAIKELVLSSLSMINSCTEPQIKMLIDDFNSFWLEHQKQPKLTISFIGQYNAGKSTLIKSLTGNSAILISPEICTDKVTEYQWNEVLLIDTPGIYAGRNDHDDITLKKISDSDLLVFVVPNELFNPQGGDFFKKVANDMQRVGQMILVINKMSRETGEKSELLKTISTVINPHHYQDFYTCFIDADSYLQARYENDEDEKKYLIEESNFNDFLNSLQILIDKNKLTAKLITPLHKLVDLLEKSYNLLVTDDDSIAYLLELLRREKNIIEASQIRAKNIYNSALNQLEHEIMMIGDKVANKIDGCYNEDEINQEITNAQQQINLSIEKIITEINNDLKSELNNLENELQQLGQSLLGQKVEVEFREKKKTQDYNFNGSNSNYNYGKYAGNAFNFMGNFASKATRDVVYNVGKNLGVKFKPWGAFKMAKNIRGIAPIFAVLGFAVDICMNEKEKDEERKYEQRLKEARNQCRQNYHDLAIEIRNDYQVSIAESIKFYDELLWDINLTKNELQKNNTNQQEKGKEIEIQLLKVKQKISSLI</sequence>
<dbReference type="InterPro" id="IPR040576">
    <property type="entry name" value="DLP_helical"/>
</dbReference>
<organism evidence="4 5">
    <name type="scientific">Cyanobacterium aponinum (strain PCC 10605)</name>
    <dbReference type="NCBI Taxonomy" id="755178"/>
    <lineage>
        <taxon>Bacteria</taxon>
        <taxon>Bacillati</taxon>
        <taxon>Cyanobacteriota</taxon>
        <taxon>Cyanophyceae</taxon>
        <taxon>Oscillatoriophycideae</taxon>
        <taxon>Chroococcales</taxon>
        <taxon>Geminocystaceae</taxon>
        <taxon>Cyanobacterium</taxon>
    </lineage>
</organism>
<dbReference type="Pfam" id="PF01926">
    <property type="entry name" value="MMR_HSR1"/>
    <property type="match status" value="1"/>
</dbReference>
<dbReference type="PANTHER" id="PTHR42714">
    <property type="entry name" value="TRNA MODIFICATION GTPASE GTPBP3"/>
    <property type="match status" value="1"/>
</dbReference>
<evidence type="ECO:0000259" key="2">
    <source>
        <dbReference type="Pfam" id="PF01926"/>
    </source>
</evidence>
<reference evidence="5" key="1">
    <citation type="journal article" date="2013" name="Proc. Natl. Acad. Sci. U.S.A.">
        <title>Improving the coverage of the cyanobacterial phylum using diversity-driven genome sequencing.</title>
        <authorList>
            <person name="Shih P.M."/>
            <person name="Wu D."/>
            <person name="Latifi A."/>
            <person name="Axen S.D."/>
            <person name="Fewer D.P."/>
            <person name="Talla E."/>
            <person name="Calteau A."/>
            <person name="Cai F."/>
            <person name="Tandeau de Marsac N."/>
            <person name="Rippka R."/>
            <person name="Herdman M."/>
            <person name="Sivonen K."/>
            <person name="Coursin T."/>
            <person name="Laurent T."/>
            <person name="Goodwin L."/>
            <person name="Nolan M."/>
            <person name="Davenport K.W."/>
            <person name="Han C.S."/>
            <person name="Rubin E.M."/>
            <person name="Eisen J.A."/>
            <person name="Woyke T."/>
            <person name="Gugger M."/>
            <person name="Kerfeld C.A."/>
        </authorList>
    </citation>
    <scope>NUCLEOTIDE SEQUENCE [LARGE SCALE GENOMIC DNA]</scope>
    <source>
        <strain evidence="5">PCC 10605</strain>
    </source>
</reference>
<evidence type="ECO:0000259" key="3">
    <source>
        <dbReference type="Pfam" id="PF18709"/>
    </source>
</evidence>
<dbReference type="STRING" id="755178.Cyan10605_1856"/>
<dbReference type="InterPro" id="IPR027417">
    <property type="entry name" value="P-loop_NTPase"/>
</dbReference>
<feature type="coiled-coil region" evidence="1">
    <location>
        <begin position="317"/>
        <end position="370"/>
    </location>
</feature>
<dbReference type="EMBL" id="CP003947">
    <property type="protein sequence ID" value="AFZ53957.1"/>
    <property type="molecule type" value="Genomic_DNA"/>
</dbReference>
<keyword evidence="5" id="KW-1185">Reference proteome</keyword>
<dbReference type="GO" id="GO:0030488">
    <property type="term" value="P:tRNA methylation"/>
    <property type="evidence" value="ECO:0007669"/>
    <property type="project" value="TreeGrafter"/>
</dbReference>
<dbReference type="OrthoDB" id="6197209at2"/>
<protein>
    <submittedName>
        <fullName evidence="4">GTP-binding protein HSR1-related protein</fullName>
    </submittedName>
</protein>